<keyword evidence="1" id="KW-0224">Dipeptidase</keyword>
<dbReference type="Proteomes" id="UP001519272">
    <property type="component" value="Unassembled WGS sequence"/>
</dbReference>
<dbReference type="PROSITE" id="PS51365">
    <property type="entry name" value="RENAL_DIPEPTIDASE_2"/>
    <property type="match status" value="1"/>
</dbReference>
<evidence type="ECO:0000313" key="1">
    <source>
        <dbReference type="EMBL" id="MBP1904110.1"/>
    </source>
</evidence>
<dbReference type="EMBL" id="JAGGKG010000002">
    <property type="protein sequence ID" value="MBP1904110.1"/>
    <property type="molecule type" value="Genomic_DNA"/>
</dbReference>
<proteinExistence type="predicted"/>
<keyword evidence="1" id="KW-0378">Hydrolase</keyword>
<reference evidence="1 2" key="1">
    <citation type="submission" date="2021-03" db="EMBL/GenBank/DDBJ databases">
        <title>Genomic Encyclopedia of Type Strains, Phase IV (KMG-IV): sequencing the most valuable type-strain genomes for metagenomic binning, comparative biology and taxonomic classification.</title>
        <authorList>
            <person name="Goeker M."/>
        </authorList>
    </citation>
    <scope>NUCLEOTIDE SEQUENCE [LARGE SCALE GENOMIC DNA]</scope>
    <source>
        <strain evidence="1 2">DSM 14349</strain>
    </source>
</reference>
<sequence>MMNKNIQVIDFHCDVLSKLQQKPTLNFVNGDQLDMSYQKMKTGNIALQCFAIYISEKLGQASFSHITEQIQIFYERVVPNGIFPIRNKQELLTAKRLGQIGGILSIEGADGLAGNFKHLEHCYERGVRFLGLTWNYANWAADGVLEPRNGGLTEIGVQLVHKCHELGMIMDVSHLSTNGFWHLSEMAHEVNKPFIASHSNTIEVCGNVRNLSDEQILDIISLGGRIGLNFYPPFVTSEPIPSAESLLPHIEHICELGGGKHIMMGSDFDGIDQHLAGLTDGACYPYLTELLLRYYDEDLVSDWMYNNAFSFLESWLSE</sequence>
<dbReference type="PANTHER" id="PTHR10443">
    <property type="entry name" value="MICROSOMAL DIPEPTIDASE"/>
    <property type="match status" value="1"/>
</dbReference>
<dbReference type="InterPro" id="IPR008257">
    <property type="entry name" value="Pept_M19"/>
</dbReference>
<dbReference type="InterPro" id="IPR032466">
    <property type="entry name" value="Metal_Hydrolase"/>
</dbReference>
<dbReference type="SUPFAM" id="SSF51556">
    <property type="entry name" value="Metallo-dependent hydrolases"/>
    <property type="match status" value="1"/>
</dbReference>
<organism evidence="1 2">
    <name type="scientific">Paenibacillus turicensis</name>
    <dbReference type="NCBI Taxonomy" id="160487"/>
    <lineage>
        <taxon>Bacteria</taxon>
        <taxon>Bacillati</taxon>
        <taxon>Bacillota</taxon>
        <taxon>Bacilli</taxon>
        <taxon>Bacillales</taxon>
        <taxon>Paenibacillaceae</taxon>
        <taxon>Paenibacillus</taxon>
    </lineage>
</organism>
<protein>
    <submittedName>
        <fullName evidence="1">Membrane dipeptidase</fullName>
        <ecNumber evidence="1">3.4.13.19</ecNumber>
    </submittedName>
</protein>
<dbReference type="PANTHER" id="PTHR10443:SF12">
    <property type="entry name" value="DIPEPTIDASE"/>
    <property type="match status" value="1"/>
</dbReference>
<dbReference type="RefSeq" id="WP_210087782.1">
    <property type="nucleotide sequence ID" value="NZ_JAGGKG010000002.1"/>
</dbReference>
<dbReference type="EC" id="3.4.13.19" evidence="1"/>
<dbReference type="Pfam" id="PF01244">
    <property type="entry name" value="Peptidase_M19"/>
    <property type="match status" value="1"/>
</dbReference>
<dbReference type="Gene3D" id="3.20.20.140">
    <property type="entry name" value="Metal-dependent hydrolases"/>
    <property type="match status" value="1"/>
</dbReference>
<evidence type="ECO:0000313" key="2">
    <source>
        <dbReference type="Proteomes" id="UP001519272"/>
    </source>
</evidence>
<dbReference type="InterPro" id="IPR000180">
    <property type="entry name" value="Dipep_AS"/>
</dbReference>
<gene>
    <name evidence="1" type="ORF">J2Z32_000727</name>
</gene>
<accession>A0ABS4FNG7</accession>
<keyword evidence="1" id="KW-0645">Protease</keyword>
<dbReference type="PROSITE" id="PS00869">
    <property type="entry name" value="RENAL_DIPEPTIDASE_1"/>
    <property type="match status" value="1"/>
</dbReference>
<dbReference type="GO" id="GO:0016805">
    <property type="term" value="F:dipeptidase activity"/>
    <property type="evidence" value="ECO:0007669"/>
    <property type="project" value="UniProtKB-KW"/>
</dbReference>
<comment type="caution">
    <text evidence="1">The sequence shown here is derived from an EMBL/GenBank/DDBJ whole genome shotgun (WGS) entry which is preliminary data.</text>
</comment>
<name>A0ABS4FNG7_9BACL</name>
<keyword evidence="2" id="KW-1185">Reference proteome</keyword>